<feature type="compositionally biased region" description="Basic and acidic residues" evidence="1">
    <location>
        <begin position="498"/>
        <end position="532"/>
    </location>
</feature>
<name>A0A6M0CDT0_9FLAO</name>
<evidence type="ECO:0000313" key="4">
    <source>
        <dbReference type="Proteomes" id="UP000474296"/>
    </source>
</evidence>
<organism evidence="3 4">
    <name type="scientific">Spongiivirga citrea</name>
    <dbReference type="NCBI Taxonomy" id="1481457"/>
    <lineage>
        <taxon>Bacteria</taxon>
        <taxon>Pseudomonadati</taxon>
        <taxon>Bacteroidota</taxon>
        <taxon>Flavobacteriia</taxon>
        <taxon>Flavobacteriales</taxon>
        <taxon>Flavobacteriaceae</taxon>
        <taxon>Spongiivirga</taxon>
    </lineage>
</organism>
<keyword evidence="4" id="KW-1185">Reference proteome</keyword>
<reference evidence="3 4" key="1">
    <citation type="submission" date="2020-01" db="EMBL/GenBank/DDBJ databases">
        <title>Spongiivirga citrea KCTC 32990T.</title>
        <authorList>
            <person name="Wang G."/>
        </authorList>
    </citation>
    <scope>NUCLEOTIDE SEQUENCE [LARGE SCALE GENOMIC DNA]</scope>
    <source>
        <strain evidence="3 4">KCTC 32990</strain>
    </source>
</reference>
<gene>
    <name evidence="3" type="ORF">GWK10_01600</name>
</gene>
<dbReference type="Proteomes" id="UP000474296">
    <property type="component" value="Unassembled WGS sequence"/>
</dbReference>
<protein>
    <submittedName>
        <fullName evidence="3">Tryptophan-rich sensory protein</fullName>
    </submittedName>
</protein>
<feature type="transmembrane region" description="Helical" evidence="2">
    <location>
        <begin position="17"/>
        <end position="36"/>
    </location>
</feature>
<dbReference type="RefSeq" id="WP_164029146.1">
    <property type="nucleotide sequence ID" value="NZ_JAABOQ010000001.1"/>
</dbReference>
<dbReference type="AlphaFoldDB" id="A0A6M0CDT0"/>
<feature type="transmembrane region" description="Helical" evidence="2">
    <location>
        <begin position="122"/>
        <end position="142"/>
    </location>
</feature>
<accession>A0A6M0CDT0</accession>
<evidence type="ECO:0000256" key="1">
    <source>
        <dbReference type="SAM" id="MobiDB-lite"/>
    </source>
</evidence>
<keyword evidence="2" id="KW-0472">Membrane</keyword>
<keyword evidence="2" id="KW-1133">Transmembrane helix</keyword>
<sequence length="736" mass="84682">MSGATNILIQFKRKWQLLNWLEVFLYAFGIAFLVYFLLVNVLIAMVVFLSVGTIISFLIKPWSSNLNRVTTYIDKKLDIAEYSTGLLLKRKDTLSGLAQLQQHKVLETLKKNLNTIKPPNNVLKASLVMLAFVLVGLAVYQFNLVEYVKGTSPKRPASESIAFVPIDSTETNFKPPNITDQLVKVRYPRYTNIGVFKNTNMNVKALEGSSLSWELRFDMNIKDVSIESMGKSYPMQLDEGIYKKSFVVQASGFYNFKFTDLKDNEYTSKLYSIEMLKDEQPNIKIRDIEQFTSFDFDEDMKLSFRTDITDDYGLADAYIIATVSKGSGESVKFREEKLNFDNPISIGNKRQTVSKTMQLESLKMEPGDELYFYVEALDRKKPKSNQARSETYFAAIKDTVSDQFAVEATMGVDLMPEYFRSQRQLIIDTEKLIKNKPKLTTKDFKFSSNELGFDQKSLRLKYAEFMGEETDFGESIESQEETPDHEAEHSEEDPLAEYTHDHDNENEHNLVEEKDKDKKNNPLEEFIHDHSDPEEATLFTESLKSKLRQALNEMWDAELYLRLYTPEKSLPYQYRALKLIQEIKNSARIYVHRIGFDPPPIKEDKRLSGKLDEVSNFRKNEDLKIPEVYPSIRRTIDRLAQLISENKMPTTEDRVLFKNAGSELAAKAIENPGNYLKTLQQLKLISDTNQSTQVLLRSVQRGLYAAVPSKKPNPSKKFVGQSEINELLINELNIND</sequence>
<feature type="transmembrane region" description="Helical" evidence="2">
    <location>
        <begin position="42"/>
        <end position="59"/>
    </location>
</feature>
<proteinExistence type="predicted"/>
<feature type="region of interest" description="Disordered" evidence="1">
    <location>
        <begin position="472"/>
        <end position="532"/>
    </location>
</feature>
<comment type="caution">
    <text evidence="3">The sequence shown here is derived from an EMBL/GenBank/DDBJ whole genome shotgun (WGS) entry which is preliminary data.</text>
</comment>
<evidence type="ECO:0000256" key="2">
    <source>
        <dbReference type="SAM" id="Phobius"/>
    </source>
</evidence>
<dbReference type="EMBL" id="JAABOQ010000001">
    <property type="protein sequence ID" value="NER15881.1"/>
    <property type="molecule type" value="Genomic_DNA"/>
</dbReference>
<feature type="compositionally biased region" description="Acidic residues" evidence="1">
    <location>
        <begin position="472"/>
        <end position="481"/>
    </location>
</feature>
<evidence type="ECO:0000313" key="3">
    <source>
        <dbReference type="EMBL" id="NER15881.1"/>
    </source>
</evidence>
<keyword evidence="2" id="KW-0812">Transmembrane</keyword>